<sequence length="1118" mass="123189">MPSPVSAARECLTAEATRALDEAVSVARRRCHAQTTSIHALSAFLALPSSALREACARARNPAYSARLQIKALELSVGVALDRLPSSKTLDEPPISNSLMAAIKRSQANQRRHPECFHLQQQQQQQQQQSSSVSCVRVELQHLILSILDDPVVSRVLGDAGFRSRDINLAILRPPPSLVQYPRSPLFLCNLMGSDSGPGRRSFNFPFSGFSEFSGSSDGDENCRRIGEILMRKKRRNPLLIGVCSSDALRCFSECVERGKGGVLPVEISGLKFICIEKELLEFITESGRERLLDSRFEELGHMAENCSGPGVVVSFGDFAALAADGSADAVSYVVSQLSRLLELHHGNLWLMGTAMNYETYLKLLNRFPSIEKDWDLQLLPITSLGSSVGGFYSRPSLTGSFVPFGGFFSTPSDLKGPLSSTFQSLSLCHLCNEKYEQEVSAFLKGGCTVSVADQHPATFPSWLQTTELGTNKGLDVAKAKDNGTVLDAKVMELHKKWNDICQRFHRFRPLPEADIHNVESQVPGVAGFVRDKKGNADNHVSSGNASPDVSGCEIVFPCMSMDSQKNSSSKPDIPISVVSKAKNEKFLTKTLVRPSNSEHLEAIGLCSSPYPRHDLEVPNDHASPSSVTSVTTDLGLGTLYASTGKELKKSMCQVHKERLQDLSGCSADKVNVVNGNISNHLARHPSSGPDLGGQFDPRDFKALWRVLTEKVGRQDEAIWNISQTVARCRTGNERRRGASLKRDIWLAFLGPDMVGKKKIAVALAEIVFGSKENMTCVDLSSQDGMIQSNTIFDRLEINGYDLKFRGKTVVDYIAGELRKKPLSVVFLENLDKADPLAQNSLSQAIKTGKLSDSYGREVGISNAIFVTTSRVTKGSKMFFSDKESINFSEERILGAKGWQMQILIGYFHGDTSISNDSNASVTLRKDTFNPVILNKRKLTGTSDSPGQGEILEMAKRTHKASNTYLDLNLPVEEMEAKETDYGNYDSDSISENSEAWLEDFFDHQVDGAVDFKPFDFDVLADKVWKDISESFRKTIGPEILLEIDPKVMEHILAAAWLSDRKRAVEDWVEQVLSKSFSEAQQRYNITARSVVKLVACEGDFVEEQAPGVCLPARIILN</sequence>
<dbReference type="InterPro" id="IPR036628">
    <property type="entry name" value="Clp_N_dom_sf"/>
</dbReference>
<name>A0A834Z0B6_TETSI</name>
<evidence type="ECO:0000256" key="3">
    <source>
        <dbReference type="ARBA" id="ARBA00023015"/>
    </source>
</evidence>
<organism evidence="7 8">
    <name type="scientific">Tetracentron sinense</name>
    <name type="common">Spur-leaf</name>
    <dbReference type="NCBI Taxonomy" id="13715"/>
    <lineage>
        <taxon>Eukaryota</taxon>
        <taxon>Viridiplantae</taxon>
        <taxon>Streptophyta</taxon>
        <taxon>Embryophyta</taxon>
        <taxon>Tracheophyta</taxon>
        <taxon>Spermatophyta</taxon>
        <taxon>Magnoliopsida</taxon>
        <taxon>Trochodendrales</taxon>
        <taxon>Trochodendraceae</taxon>
        <taxon>Tetracentron</taxon>
    </lineage>
</organism>
<dbReference type="Proteomes" id="UP000655225">
    <property type="component" value="Unassembled WGS sequence"/>
</dbReference>
<dbReference type="GO" id="GO:0016887">
    <property type="term" value="F:ATP hydrolysis activity"/>
    <property type="evidence" value="ECO:0007669"/>
    <property type="project" value="InterPro"/>
</dbReference>
<dbReference type="InterPro" id="IPR027417">
    <property type="entry name" value="P-loop_NTPase"/>
</dbReference>
<evidence type="ECO:0000256" key="2">
    <source>
        <dbReference type="ARBA" id="ARBA00022737"/>
    </source>
</evidence>
<protein>
    <recommendedName>
        <fullName evidence="6">Clp R domain-containing protein</fullName>
    </recommendedName>
</protein>
<evidence type="ECO:0000259" key="6">
    <source>
        <dbReference type="PROSITE" id="PS51903"/>
    </source>
</evidence>
<dbReference type="EMBL" id="JABCRI010000011">
    <property type="protein sequence ID" value="KAF8397285.1"/>
    <property type="molecule type" value="Genomic_DNA"/>
</dbReference>
<dbReference type="PROSITE" id="PS51903">
    <property type="entry name" value="CLP_R"/>
    <property type="match status" value="1"/>
</dbReference>
<dbReference type="InterPro" id="IPR051650">
    <property type="entry name" value="SL_signaling_regulator"/>
</dbReference>
<accession>A0A834Z0B6</accession>
<dbReference type="SUPFAM" id="SSF52540">
    <property type="entry name" value="P-loop containing nucleoside triphosphate hydrolases"/>
    <property type="match status" value="1"/>
</dbReference>
<dbReference type="InterPro" id="IPR058954">
    <property type="entry name" value="AAA_lid_SMAX1"/>
</dbReference>
<dbReference type="Pfam" id="PF07724">
    <property type="entry name" value="AAA_2"/>
    <property type="match status" value="1"/>
</dbReference>
<dbReference type="InterPro" id="IPR003959">
    <property type="entry name" value="ATPase_AAA_core"/>
</dbReference>
<evidence type="ECO:0000313" key="8">
    <source>
        <dbReference type="Proteomes" id="UP000655225"/>
    </source>
</evidence>
<dbReference type="Gene3D" id="1.10.1780.10">
    <property type="entry name" value="Clp, N-terminal domain"/>
    <property type="match status" value="1"/>
</dbReference>
<dbReference type="PANTHER" id="PTHR43572">
    <property type="entry name" value="CHAPERONE PROTEIN CLPD, CHLOROPLASTIC"/>
    <property type="match status" value="1"/>
</dbReference>
<dbReference type="InterPro" id="IPR058680">
    <property type="entry name" value="NBD_SMAX1-like"/>
</dbReference>
<dbReference type="Pfam" id="PF26587">
    <property type="entry name" value="AAA_lid_SMAX1"/>
    <property type="match status" value="1"/>
</dbReference>
<gene>
    <name evidence="7" type="ORF">HHK36_016198</name>
</gene>
<dbReference type="InterPro" id="IPR004176">
    <property type="entry name" value="Clp_R_N"/>
</dbReference>
<evidence type="ECO:0000256" key="1">
    <source>
        <dbReference type="ARBA" id="ARBA00008675"/>
    </source>
</evidence>
<dbReference type="Gene3D" id="3.40.50.300">
    <property type="entry name" value="P-loop containing nucleotide triphosphate hydrolases"/>
    <property type="match status" value="1"/>
</dbReference>
<evidence type="ECO:0000256" key="4">
    <source>
        <dbReference type="ARBA" id="ARBA00023163"/>
    </source>
</evidence>
<keyword evidence="4" id="KW-0804">Transcription</keyword>
<reference evidence="7 8" key="1">
    <citation type="submission" date="2020-04" db="EMBL/GenBank/DDBJ databases">
        <title>Plant Genome Project.</title>
        <authorList>
            <person name="Zhang R.-G."/>
        </authorList>
    </citation>
    <scope>NUCLEOTIDE SEQUENCE [LARGE SCALE GENOMIC DNA]</scope>
    <source>
        <strain evidence="7">YNK0</strain>
        <tissue evidence="7">Leaf</tissue>
    </source>
</reference>
<dbReference type="PANTHER" id="PTHR43572:SF38">
    <property type="entry name" value="PROTEIN SMAX1-LIKE 6"/>
    <property type="match status" value="1"/>
</dbReference>
<evidence type="ECO:0000313" key="7">
    <source>
        <dbReference type="EMBL" id="KAF8397285.1"/>
    </source>
</evidence>
<comment type="similarity">
    <text evidence="1">Belongs to the ClpA/ClpB family.</text>
</comment>
<evidence type="ECO:0000256" key="5">
    <source>
        <dbReference type="PROSITE-ProRule" id="PRU01251"/>
    </source>
</evidence>
<feature type="domain" description="Clp R" evidence="6">
    <location>
        <begin position="8"/>
        <end position="177"/>
    </location>
</feature>
<dbReference type="OrthoDB" id="1723324at2759"/>
<dbReference type="OMA" id="VCKGNGS"/>
<comment type="caution">
    <text evidence="7">The sequence shown here is derived from an EMBL/GenBank/DDBJ whole genome shotgun (WGS) entry which is preliminary data.</text>
</comment>
<dbReference type="AlphaFoldDB" id="A0A834Z0B6"/>
<keyword evidence="3" id="KW-0805">Transcription regulation</keyword>
<dbReference type="Pfam" id="PF23569">
    <property type="entry name" value="NBD_SMAX1"/>
    <property type="match status" value="1"/>
</dbReference>
<proteinExistence type="inferred from homology"/>
<keyword evidence="8" id="KW-1185">Reference proteome</keyword>
<dbReference type="GO" id="GO:0005524">
    <property type="term" value="F:ATP binding"/>
    <property type="evidence" value="ECO:0007669"/>
    <property type="project" value="InterPro"/>
</dbReference>
<dbReference type="SUPFAM" id="SSF81923">
    <property type="entry name" value="Double Clp-N motif"/>
    <property type="match status" value="1"/>
</dbReference>
<keyword evidence="2 5" id="KW-0677">Repeat</keyword>
<dbReference type="CDD" id="cd19499">
    <property type="entry name" value="RecA-like_ClpB_Hsp104-like"/>
    <property type="match status" value="1"/>
</dbReference>